<dbReference type="AlphaFoldDB" id="A0AAD5JUP4"/>
<accession>A0AAD5JUP4</accession>
<keyword evidence="4" id="KW-1185">Reference proteome</keyword>
<dbReference type="EMBL" id="JAIXMP010000024">
    <property type="protein sequence ID" value="KAI9254565.1"/>
    <property type="molecule type" value="Genomic_DNA"/>
</dbReference>
<feature type="compositionally biased region" description="Polar residues" evidence="1">
    <location>
        <begin position="52"/>
        <end position="63"/>
    </location>
</feature>
<name>A0AAD5JUP4_9FUNG</name>
<dbReference type="InterPro" id="IPR001202">
    <property type="entry name" value="WW_dom"/>
</dbReference>
<feature type="region of interest" description="Disordered" evidence="1">
    <location>
        <begin position="112"/>
        <end position="132"/>
    </location>
</feature>
<protein>
    <recommendedName>
        <fullName evidence="2">WW domain-containing protein</fullName>
    </recommendedName>
</protein>
<feature type="compositionally biased region" description="Polar residues" evidence="1">
    <location>
        <begin position="1"/>
        <end position="11"/>
    </location>
</feature>
<proteinExistence type="predicted"/>
<dbReference type="Proteomes" id="UP001209540">
    <property type="component" value="Unassembled WGS sequence"/>
</dbReference>
<feature type="compositionally biased region" description="Basic and acidic residues" evidence="1">
    <location>
        <begin position="64"/>
        <end position="77"/>
    </location>
</feature>
<evidence type="ECO:0000256" key="1">
    <source>
        <dbReference type="SAM" id="MobiDB-lite"/>
    </source>
</evidence>
<evidence type="ECO:0000313" key="4">
    <source>
        <dbReference type="Proteomes" id="UP001209540"/>
    </source>
</evidence>
<reference evidence="3" key="1">
    <citation type="journal article" date="2022" name="IScience">
        <title>Evolution of zygomycete secretomes and the origins of terrestrial fungal ecologies.</title>
        <authorList>
            <person name="Chang Y."/>
            <person name="Wang Y."/>
            <person name="Mondo S."/>
            <person name="Ahrendt S."/>
            <person name="Andreopoulos W."/>
            <person name="Barry K."/>
            <person name="Beard J."/>
            <person name="Benny G.L."/>
            <person name="Blankenship S."/>
            <person name="Bonito G."/>
            <person name="Cuomo C."/>
            <person name="Desiro A."/>
            <person name="Gervers K.A."/>
            <person name="Hundley H."/>
            <person name="Kuo A."/>
            <person name="LaButti K."/>
            <person name="Lang B.F."/>
            <person name="Lipzen A."/>
            <person name="O'Donnell K."/>
            <person name="Pangilinan J."/>
            <person name="Reynolds N."/>
            <person name="Sandor L."/>
            <person name="Smith M.E."/>
            <person name="Tsang A."/>
            <person name="Grigoriev I.V."/>
            <person name="Stajich J.E."/>
            <person name="Spatafora J.W."/>
        </authorList>
    </citation>
    <scope>NUCLEOTIDE SEQUENCE</scope>
    <source>
        <strain evidence="3">RSA 2281</strain>
    </source>
</reference>
<reference evidence="3" key="2">
    <citation type="submission" date="2023-02" db="EMBL/GenBank/DDBJ databases">
        <authorList>
            <consortium name="DOE Joint Genome Institute"/>
            <person name="Mondo S.J."/>
            <person name="Chang Y."/>
            <person name="Wang Y."/>
            <person name="Ahrendt S."/>
            <person name="Andreopoulos W."/>
            <person name="Barry K."/>
            <person name="Beard J."/>
            <person name="Benny G.L."/>
            <person name="Blankenship S."/>
            <person name="Bonito G."/>
            <person name="Cuomo C."/>
            <person name="Desiro A."/>
            <person name="Gervers K.A."/>
            <person name="Hundley H."/>
            <person name="Kuo A."/>
            <person name="LaButti K."/>
            <person name="Lang B.F."/>
            <person name="Lipzen A."/>
            <person name="O'Donnell K."/>
            <person name="Pangilinan J."/>
            <person name="Reynolds N."/>
            <person name="Sandor L."/>
            <person name="Smith M.W."/>
            <person name="Tsang A."/>
            <person name="Grigoriev I.V."/>
            <person name="Stajich J.E."/>
            <person name="Spatafora J.W."/>
        </authorList>
    </citation>
    <scope>NUCLEOTIDE SEQUENCE</scope>
    <source>
        <strain evidence="3">RSA 2281</strain>
    </source>
</reference>
<evidence type="ECO:0000259" key="2">
    <source>
        <dbReference type="PROSITE" id="PS50020"/>
    </source>
</evidence>
<dbReference type="PROSITE" id="PS50020">
    <property type="entry name" value="WW_DOMAIN_2"/>
    <property type="match status" value="1"/>
</dbReference>
<sequence>MSSKESSNAFSISRPDLSTKSKSSSRIITTPQEGEISGSEKQPIDPSESDVDQSTTQTKNTTKAMKEKDEENDKTETSNEQVWTPAWDSNNQAYYWWNTATFETTWIDPYAKQDDDDNKVPHEDDASSYDNRNYLSEQQYPSYPSEDHSYTFQAHFNTRSGKFQAASDLDRLNPERLSIESRATRQMKYYFDVDTYTEQRNKQYSLGVSQGSKQRLSKKELEKYKKAKLEKKVKRARDWLRD</sequence>
<feature type="domain" description="WW" evidence="2">
    <location>
        <begin position="77"/>
        <end position="111"/>
    </location>
</feature>
<feature type="compositionally biased region" description="Low complexity" evidence="1">
    <location>
        <begin position="18"/>
        <end position="30"/>
    </location>
</feature>
<organism evidence="3 4">
    <name type="scientific">Phascolomyces articulosus</name>
    <dbReference type="NCBI Taxonomy" id="60185"/>
    <lineage>
        <taxon>Eukaryota</taxon>
        <taxon>Fungi</taxon>
        <taxon>Fungi incertae sedis</taxon>
        <taxon>Mucoromycota</taxon>
        <taxon>Mucoromycotina</taxon>
        <taxon>Mucoromycetes</taxon>
        <taxon>Mucorales</taxon>
        <taxon>Lichtheimiaceae</taxon>
        <taxon>Phascolomyces</taxon>
    </lineage>
</organism>
<gene>
    <name evidence="3" type="ORF">BDA99DRAFT_607278</name>
</gene>
<evidence type="ECO:0000313" key="3">
    <source>
        <dbReference type="EMBL" id="KAI9254565.1"/>
    </source>
</evidence>
<dbReference type="PROSITE" id="PS01159">
    <property type="entry name" value="WW_DOMAIN_1"/>
    <property type="match status" value="1"/>
</dbReference>
<feature type="region of interest" description="Disordered" evidence="1">
    <location>
        <begin position="1"/>
        <end position="85"/>
    </location>
</feature>
<comment type="caution">
    <text evidence="3">The sequence shown here is derived from an EMBL/GenBank/DDBJ whole genome shotgun (WGS) entry which is preliminary data.</text>
</comment>